<feature type="compositionally biased region" description="Basic and acidic residues" evidence="1">
    <location>
        <begin position="54"/>
        <end position="68"/>
    </location>
</feature>
<feature type="region of interest" description="Disordered" evidence="1">
    <location>
        <begin position="35"/>
        <end position="213"/>
    </location>
</feature>
<evidence type="ECO:0000313" key="3">
    <source>
        <dbReference type="Proteomes" id="UP000053815"/>
    </source>
</evidence>
<name>A0A0C9M370_9FUNG</name>
<feature type="compositionally biased region" description="Polar residues" evidence="1">
    <location>
        <begin position="198"/>
        <end position="213"/>
    </location>
</feature>
<dbReference type="EMBL" id="DF836327">
    <property type="protein sequence ID" value="GAN03331.1"/>
    <property type="molecule type" value="Genomic_DNA"/>
</dbReference>
<accession>A0A0C9M370</accession>
<feature type="compositionally biased region" description="Low complexity" evidence="1">
    <location>
        <begin position="105"/>
        <end position="118"/>
    </location>
</feature>
<evidence type="ECO:0008006" key="4">
    <source>
        <dbReference type="Google" id="ProtNLM"/>
    </source>
</evidence>
<feature type="compositionally biased region" description="Basic and acidic residues" evidence="1">
    <location>
        <begin position="76"/>
        <end position="95"/>
    </location>
</feature>
<feature type="compositionally biased region" description="Basic and acidic residues" evidence="1">
    <location>
        <begin position="187"/>
        <end position="197"/>
    </location>
</feature>
<evidence type="ECO:0000256" key="1">
    <source>
        <dbReference type="SAM" id="MobiDB-lite"/>
    </source>
</evidence>
<feature type="compositionally biased region" description="Polar residues" evidence="1">
    <location>
        <begin position="140"/>
        <end position="154"/>
    </location>
</feature>
<proteinExistence type="predicted"/>
<keyword evidence="3" id="KW-1185">Reference proteome</keyword>
<protein>
    <recommendedName>
        <fullName evidence="4">CCHC-type domain-containing protein</fullName>
    </recommendedName>
</protein>
<organism evidence="2">
    <name type="scientific">Mucor ambiguus</name>
    <dbReference type="NCBI Taxonomy" id="91626"/>
    <lineage>
        <taxon>Eukaryota</taxon>
        <taxon>Fungi</taxon>
        <taxon>Fungi incertae sedis</taxon>
        <taxon>Mucoromycota</taxon>
        <taxon>Mucoromycotina</taxon>
        <taxon>Mucoromycetes</taxon>
        <taxon>Mucorales</taxon>
        <taxon>Mucorineae</taxon>
        <taxon>Mucoraceae</taxon>
        <taxon>Mucor</taxon>
    </lineage>
</organism>
<dbReference type="STRING" id="91626.A0A0C9M370"/>
<evidence type="ECO:0000313" key="2">
    <source>
        <dbReference type="EMBL" id="GAN03331.1"/>
    </source>
</evidence>
<dbReference type="OrthoDB" id="10596283at2759"/>
<gene>
    <name evidence="2" type="ORF">MAM1_0038c02784</name>
</gene>
<sequence>MINVKSFCRHCQKPDYCRADYHKWAVSYHCNKKRGHVSKNCDRNNSEAVPSKVRVVERTAPKAKERKGAKPTPPFPKRETAGQRSHQAEEKDHSMPDAPSSPTGPLASDSQLSPSSSAEDMVMGDTSMATTRISDADALNSVSRDIQTPRTEFNPSRAAKKLIRLDGSSDIGDARYTNIDQTNVQTDTRHPTNENDRTSTPPAHSGTQNPTNL</sequence>
<dbReference type="Proteomes" id="UP000053815">
    <property type="component" value="Unassembled WGS sequence"/>
</dbReference>
<dbReference type="AlphaFoldDB" id="A0A0C9M370"/>
<reference evidence="2" key="1">
    <citation type="submission" date="2014-09" db="EMBL/GenBank/DDBJ databases">
        <title>Draft genome sequence of an oleaginous Mucoromycotina fungus Mucor ambiguus NBRC6742.</title>
        <authorList>
            <person name="Takeda I."/>
            <person name="Yamane N."/>
            <person name="Morita T."/>
            <person name="Tamano K."/>
            <person name="Machida M."/>
            <person name="Baker S."/>
            <person name="Koike H."/>
        </authorList>
    </citation>
    <scope>NUCLEOTIDE SEQUENCE</scope>
    <source>
        <strain evidence="2">NBRC 6742</strain>
    </source>
</reference>